<dbReference type="EMBL" id="JADCNL010000005">
    <property type="protein sequence ID" value="KAG0480031.1"/>
    <property type="molecule type" value="Genomic_DNA"/>
</dbReference>
<dbReference type="GO" id="GO:0005096">
    <property type="term" value="F:GTPase activator activity"/>
    <property type="evidence" value="ECO:0007669"/>
    <property type="project" value="UniProtKB-KW"/>
</dbReference>
<comment type="caution">
    <text evidence="8">The sequence shown here is derived from an EMBL/GenBank/DDBJ whole genome shotgun (WGS) entry which is preliminary data.</text>
</comment>
<evidence type="ECO:0000256" key="4">
    <source>
        <dbReference type="ARBA" id="ARBA00022553"/>
    </source>
</evidence>
<evidence type="ECO:0000256" key="6">
    <source>
        <dbReference type="SAM" id="Phobius"/>
    </source>
</evidence>
<keyword evidence="9" id="KW-1185">Reference proteome</keyword>
<comment type="subcellular location">
    <subcellularLocation>
        <location evidence="1">Cytoplasm</location>
    </subcellularLocation>
</comment>
<protein>
    <recommendedName>
        <fullName evidence="7">Rab-GAP TBC domain-containing protein</fullName>
    </recommendedName>
</protein>
<dbReference type="Pfam" id="PF00566">
    <property type="entry name" value="RabGAP-TBC"/>
    <property type="match status" value="1"/>
</dbReference>
<keyword evidence="2" id="KW-0343">GTPase activation</keyword>
<dbReference type="Proteomes" id="UP000636800">
    <property type="component" value="Chromosome 5"/>
</dbReference>
<evidence type="ECO:0000313" key="8">
    <source>
        <dbReference type="EMBL" id="KAG0480031.1"/>
    </source>
</evidence>
<dbReference type="FunFam" id="1.10.8.270:FF:000005">
    <property type="entry name" value="TBC1 domain family member 15"/>
    <property type="match status" value="1"/>
</dbReference>
<evidence type="ECO:0000256" key="3">
    <source>
        <dbReference type="ARBA" id="ARBA00022490"/>
    </source>
</evidence>
<feature type="domain" description="Rab-GAP TBC" evidence="7">
    <location>
        <begin position="141"/>
        <end position="408"/>
    </location>
</feature>
<dbReference type="PANTHER" id="PTHR22957:SF502">
    <property type="entry name" value="SMALL G PROTEIN SIGNALING MODULATOR 2-RELATED"/>
    <property type="match status" value="1"/>
</dbReference>
<evidence type="ECO:0000256" key="1">
    <source>
        <dbReference type="ARBA" id="ARBA00004496"/>
    </source>
</evidence>
<keyword evidence="6" id="KW-0812">Transmembrane</keyword>
<sequence length="408" mass="47711">MVFALVVRHLNTREDANTRLMILLMIFPFKFWKSFLLLLSLPGSNHTTFFREFQDSHDLLHDKKQKTSFPGPSVVSQPNGTPSKENDAMGNSTDPEFEKLSLVWGKQRQPPLNHEEWENFLDSEGRIMDSKALRKRIFYGGVEHKLRKEVWKFLLGLYEYDSTYAEREFYQSVKKTEYETIKSQWKSISEVQAKRFTKFRERRGLIEKDVVRTDRSVPYYEGDDNPNITVLHDILLTYSFYNFDLGYCQGMSDLLSPILFVMRMNQKHSGHLLHLWNAWVLTLIVIKVECTLNFLHCLREFEYADTMYLWEVLWTHYLSEHFHLYICIAILRSHRKKIMQEQMDFDTLLKFINGLSNQIDVDAVVRDAEALCVCAGENGAACIPPGTPPSLPIESDAGLYARHEDEVL</sequence>
<evidence type="ECO:0000256" key="5">
    <source>
        <dbReference type="SAM" id="MobiDB-lite"/>
    </source>
</evidence>
<dbReference type="InterPro" id="IPR035969">
    <property type="entry name" value="Rab-GAP_TBC_sf"/>
</dbReference>
<dbReference type="Gene3D" id="1.10.8.270">
    <property type="entry name" value="putative rabgap domain of human tbc1 domain family member 14 like domains"/>
    <property type="match status" value="1"/>
</dbReference>
<keyword evidence="3" id="KW-0963">Cytoplasm</keyword>
<organism evidence="8 9">
    <name type="scientific">Vanilla planifolia</name>
    <name type="common">Vanilla</name>
    <dbReference type="NCBI Taxonomy" id="51239"/>
    <lineage>
        <taxon>Eukaryota</taxon>
        <taxon>Viridiplantae</taxon>
        <taxon>Streptophyta</taxon>
        <taxon>Embryophyta</taxon>
        <taxon>Tracheophyta</taxon>
        <taxon>Spermatophyta</taxon>
        <taxon>Magnoliopsida</taxon>
        <taxon>Liliopsida</taxon>
        <taxon>Asparagales</taxon>
        <taxon>Orchidaceae</taxon>
        <taxon>Vanilloideae</taxon>
        <taxon>Vanilleae</taxon>
        <taxon>Vanilla</taxon>
    </lineage>
</organism>
<feature type="compositionally biased region" description="Polar residues" evidence="5">
    <location>
        <begin position="67"/>
        <end position="90"/>
    </location>
</feature>
<dbReference type="AlphaFoldDB" id="A0A835QZG8"/>
<dbReference type="PANTHER" id="PTHR22957">
    <property type="entry name" value="TBC1 DOMAIN FAMILY MEMBER GTPASE-ACTIVATING PROTEIN"/>
    <property type="match status" value="1"/>
</dbReference>
<accession>A0A835QZG8</accession>
<name>A0A835QZG8_VANPL</name>
<keyword evidence="6" id="KW-1133">Transmembrane helix</keyword>
<feature type="region of interest" description="Disordered" evidence="5">
    <location>
        <begin position="65"/>
        <end position="90"/>
    </location>
</feature>
<evidence type="ECO:0000313" key="9">
    <source>
        <dbReference type="Proteomes" id="UP000636800"/>
    </source>
</evidence>
<reference evidence="8 9" key="1">
    <citation type="journal article" date="2020" name="Nat. Food">
        <title>A phased Vanilla planifolia genome enables genetic improvement of flavour and production.</title>
        <authorList>
            <person name="Hasing T."/>
            <person name="Tang H."/>
            <person name="Brym M."/>
            <person name="Khazi F."/>
            <person name="Huang T."/>
            <person name="Chambers A.H."/>
        </authorList>
    </citation>
    <scope>NUCLEOTIDE SEQUENCE [LARGE SCALE GENOMIC DNA]</scope>
    <source>
        <tissue evidence="8">Leaf</tissue>
    </source>
</reference>
<feature type="transmembrane region" description="Helical" evidence="6">
    <location>
        <begin position="20"/>
        <end position="41"/>
    </location>
</feature>
<dbReference type="InterPro" id="IPR000195">
    <property type="entry name" value="Rab-GAP-TBC_dom"/>
</dbReference>
<evidence type="ECO:0000256" key="2">
    <source>
        <dbReference type="ARBA" id="ARBA00022468"/>
    </source>
</evidence>
<dbReference type="SMART" id="SM00164">
    <property type="entry name" value="TBC"/>
    <property type="match status" value="1"/>
</dbReference>
<gene>
    <name evidence="8" type="ORF">HPP92_010889</name>
</gene>
<evidence type="ECO:0000259" key="7">
    <source>
        <dbReference type="PROSITE" id="PS50086"/>
    </source>
</evidence>
<dbReference type="GO" id="GO:0005737">
    <property type="term" value="C:cytoplasm"/>
    <property type="evidence" value="ECO:0007669"/>
    <property type="project" value="UniProtKB-SubCell"/>
</dbReference>
<dbReference type="Gene3D" id="1.10.472.80">
    <property type="entry name" value="Ypt/Rab-GAP domain of gyp1p, domain 3"/>
    <property type="match status" value="1"/>
</dbReference>
<proteinExistence type="predicted"/>
<dbReference type="PROSITE" id="PS50086">
    <property type="entry name" value="TBC_RABGAP"/>
    <property type="match status" value="1"/>
</dbReference>
<keyword evidence="6" id="KW-0472">Membrane</keyword>
<dbReference type="SUPFAM" id="SSF47923">
    <property type="entry name" value="Ypt/Rab-GAP domain of gyp1p"/>
    <property type="match status" value="2"/>
</dbReference>
<keyword evidence="4" id="KW-0597">Phosphoprotein</keyword>
<dbReference type="OrthoDB" id="780193at2759"/>